<proteinExistence type="predicted"/>
<sequence>MFPLRGGSYEELLQLTETKMALALTVVPAGLTVSSGCHRAGATTEDHAASIAQPLHGKNVHRATHPYHHLLGNYQGQHNDEEKTEPQN</sequence>
<dbReference type="EMBL" id="MOOB01000032">
    <property type="protein sequence ID" value="OQE83444.1"/>
    <property type="molecule type" value="Genomic_DNA"/>
</dbReference>
<gene>
    <name evidence="2" type="ORF">PENNAL_c0032G11787</name>
</gene>
<dbReference type="Proteomes" id="UP000191691">
    <property type="component" value="Unassembled WGS sequence"/>
</dbReference>
<evidence type="ECO:0000313" key="3">
    <source>
        <dbReference type="Proteomes" id="UP000191691"/>
    </source>
</evidence>
<evidence type="ECO:0000256" key="1">
    <source>
        <dbReference type="SAM" id="MobiDB-lite"/>
    </source>
</evidence>
<comment type="caution">
    <text evidence="2">The sequence shown here is derived from an EMBL/GenBank/DDBJ whole genome shotgun (WGS) entry which is preliminary data.</text>
</comment>
<accession>A0A1V6Y7V8</accession>
<reference evidence="3" key="1">
    <citation type="journal article" date="2017" name="Nat. Microbiol.">
        <title>Global analysis of biosynthetic gene clusters reveals vast potential of secondary metabolite production in Penicillium species.</title>
        <authorList>
            <person name="Nielsen J.C."/>
            <person name="Grijseels S."/>
            <person name="Prigent S."/>
            <person name="Ji B."/>
            <person name="Dainat J."/>
            <person name="Nielsen K.F."/>
            <person name="Frisvad J.C."/>
            <person name="Workman M."/>
            <person name="Nielsen J."/>
        </authorList>
    </citation>
    <scope>NUCLEOTIDE SEQUENCE [LARGE SCALE GENOMIC DNA]</scope>
    <source>
        <strain evidence="3">IBT 13039</strain>
    </source>
</reference>
<name>A0A1V6Y7V8_PENNA</name>
<feature type="region of interest" description="Disordered" evidence="1">
    <location>
        <begin position="69"/>
        <end position="88"/>
    </location>
</feature>
<keyword evidence="3" id="KW-1185">Reference proteome</keyword>
<organism evidence="2 3">
    <name type="scientific">Penicillium nalgiovense</name>
    <dbReference type="NCBI Taxonomy" id="60175"/>
    <lineage>
        <taxon>Eukaryota</taxon>
        <taxon>Fungi</taxon>
        <taxon>Dikarya</taxon>
        <taxon>Ascomycota</taxon>
        <taxon>Pezizomycotina</taxon>
        <taxon>Eurotiomycetes</taxon>
        <taxon>Eurotiomycetidae</taxon>
        <taxon>Eurotiales</taxon>
        <taxon>Aspergillaceae</taxon>
        <taxon>Penicillium</taxon>
    </lineage>
</organism>
<dbReference type="AlphaFoldDB" id="A0A1V6Y7V8"/>
<evidence type="ECO:0000313" key="2">
    <source>
        <dbReference type="EMBL" id="OQE83444.1"/>
    </source>
</evidence>
<protein>
    <submittedName>
        <fullName evidence="2">Uncharacterized protein</fullName>
    </submittedName>
</protein>
<feature type="compositionally biased region" description="Basic and acidic residues" evidence="1">
    <location>
        <begin position="78"/>
        <end position="88"/>
    </location>
</feature>